<dbReference type="GO" id="GO:0000155">
    <property type="term" value="F:phosphorelay sensor kinase activity"/>
    <property type="evidence" value="ECO:0007669"/>
    <property type="project" value="InterPro"/>
</dbReference>
<feature type="domain" description="PAS" evidence="10">
    <location>
        <begin position="38"/>
        <end position="108"/>
    </location>
</feature>
<dbReference type="Pfam" id="PF02518">
    <property type="entry name" value="HATPase_c"/>
    <property type="match status" value="1"/>
</dbReference>
<dbReference type="PROSITE" id="PS50110">
    <property type="entry name" value="RESPONSE_REGULATORY"/>
    <property type="match status" value="1"/>
</dbReference>
<name>A0A4R1RQK5_HYDET</name>
<dbReference type="PANTHER" id="PTHR45339">
    <property type="entry name" value="HYBRID SIGNAL TRANSDUCTION HISTIDINE KINASE J"/>
    <property type="match status" value="1"/>
</dbReference>
<dbReference type="Gene3D" id="3.30.450.20">
    <property type="entry name" value="PAS domain"/>
    <property type="match status" value="1"/>
</dbReference>
<feature type="modified residue" description="4-aspartylphosphate" evidence="6">
    <location>
        <position position="468"/>
    </location>
</feature>
<accession>A0A4R1RQK5</accession>
<dbReference type="EC" id="2.7.13.3" evidence="2"/>
<evidence type="ECO:0000256" key="5">
    <source>
        <dbReference type="ARBA" id="ARBA00023012"/>
    </source>
</evidence>
<protein>
    <recommendedName>
        <fullName evidence="2">histidine kinase</fullName>
        <ecNumber evidence="2">2.7.13.3</ecNumber>
    </recommendedName>
</protein>
<evidence type="ECO:0000256" key="4">
    <source>
        <dbReference type="ARBA" id="ARBA00022777"/>
    </source>
</evidence>
<evidence type="ECO:0000313" key="11">
    <source>
        <dbReference type="EMBL" id="TCL68519.1"/>
    </source>
</evidence>
<dbReference type="PROSITE" id="PS50109">
    <property type="entry name" value="HIS_KIN"/>
    <property type="match status" value="1"/>
</dbReference>
<dbReference type="SMART" id="SM00448">
    <property type="entry name" value="REC"/>
    <property type="match status" value="1"/>
</dbReference>
<dbReference type="InterPro" id="IPR001789">
    <property type="entry name" value="Sig_transdc_resp-reg_receiver"/>
</dbReference>
<dbReference type="AlphaFoldDB" id="A0A4R1RQK5"/>
<dbReference type="Pfam" id="PF00512">
    <property type="entry name" value="HisKA"/>
    <property type="match status" value="1"/>
</dbReference>
<dbReference type="Pfam" id="PF00072">
    <property type="entry name" value="Response_reg"/>
    <property type="match status" value="1"/>
</dbReference>
<evidence type="ECO:0000256" key="3">
    <source>
        <dbReference type="ARBA" id="ARBA00022553"/>
    </source>
</evidence>
<dbReference type="Gene3D" id="1.10.287.130">
    <property type="match status" value="1"/>
</dbReference>
<dbReference type="InterPro" id="IPR005467">
    <property type="entry name" value="His_kinase_dom"/>
</dbReference>
<feature type="domain" description="Response regulatory" evidence="9">
    <location>
        <begin position="419"/>
        <end position="537"/>
    </location>
</feature>
<evidence type="ECO:0000313" key="12">
    <source>
        <dbReference type="Proteomes" id="UP000295008"/>
    </source>
</evidence>
<dbReference type="PROSITE" id="PS50112">
    <property type="entry name" value="PAS"/>
    <property type="match status" value="1"/>
</dbReference>
<comment type="catalytic activity">
    <reaction evidence="1">
        <text>ATP + protein L-histidine = ADP + protein N-phospho-L-histidine.</text>
        <dbReference type="EC" id="2.7.13.3"/>
    </reaction>
</comment>
<dbReference type="SUPFAM" id="SSF47384">
    <property type="entry name" value="Homodimeric domain of signal transducing histidine kinase"/>
    <property type="match status" value="1"/>
</dbReference>
<evidence type="ECO:0000256" key="6">
    <source>
        <dbReference type="PROSITE-ProRule" id="PRU00169"/>
    </source>
</evidence>
<dbReference type="InterPro" id="IPR004358">
    <property type="entry name" value="Sig_transdc_His_kin-like_C"/>
</dbReference>
<dbReference type="NCBIfam" id="TIGR00229">
    <property type="entry name" value="sensory_box"/>
    <property type="match status" value="1"/>
</dbReference>
<dbReference type="InterPro" id="IPR000014">
    <property type="entry name" value="PAS"/>
</dbReference>
<dbReference type="SUPFAM" id="SSF55785">
    <property type="entry name" value="PYP-like sensor domain (PAS domain)"/>
    <property type="match status" value="1"/>
</dbReference>
<dbReference type="SMART" id="SM00388">
    <property type="entry name" value="HisKA"/>
    <property type="match status" value="1"/>
</dbReference>
<dbReference type="PRINTS" id="PR00344">
    <property type="entry name" value="BCTRLSENSOR"/>
</dbReference>
<keyword evidence="4" id="KW-0808">Transferase</keyword>
<organism evidence="11 12">
    <name type="scientific">Hydrogenispora ethanolica</name>
    <dbReference type="NCBI Taxonomy" id="1082276"/>
    <lineage>
        <taxon>Bacteria</taxon>
        <taxon>Bacillati</taxon>
        <taxon>Bacillota</taxon>
        <taxon>Hydrogenispora</taxon>
    </lineage>
</organism>
<feature type="coiled-coil region" evidence="7">
    <location>
        <begin position="1"/>
        <end position="45"/>
    </location>
</feature>
<dbReference type="RefSeq" id="WP_132014507.1">
    <property type="nucleotide sequence ID" value="NZ_SLUN01000013.1"/>
</dbReference>
<evidence type="ECO:0000259" key="8">
    <source>
        <dbReference type="PROSITE" id="PS50109"/>
    </source>
</evidence>
<dbReference type="SMART" id="SM00091">
    <property type="entry name" value="PAS"/>
    <property type="match status" value="1"/>
</dbReference>
<dbReference type="Gene3D" id="3.40.50.2300">
    <property type="match status" value="1"/>
</dbReference>
<dbReference type="InterPro" id="IPR013656">
    <property type="entry name" value="PAS_4"/>
</dbReference>
<dbReference type="CDD" id="cd16922">
    <property type="entry name" value="HATPase_EvgS-ArcB-TorS-like"/>
    <property type="match status" value="1"/>
</dbReference>
<feature type="domain" description="Histidine kinase" evidence="8">
    <location>
        <begin position="175"/>
        <end position="393"/>
    </location>
</feature>
<dbReference type="Pfam" id="PF08448">
    <property type="entry name" value="PAS_4"/>
    <property type="match status" value="1"/>
</dbReference>
<dbReference type="PANTHER" id="PTHR45339:SF1">
    <property type="entry name" value="HYBRID SIGNAL TRANSDUCTION HISTIDINE KINASE J"/>
    <property type="match status" value="1"/>
</dbReference>
<dbReference type="EMBL" id="SLUN01000013">
    <property type="protein sequence ID" value="TCL68519.1"/>
    <property type="molecule type" value="Genomic_DNA"/>
</dbReference>
<dbReference type="InterPro" id="IPR036097">
    <property type="entry name" value="HisK_dim/P_sf"/>
</dbReference>
<evidence type="ECO:0000259" key="10">
    <source>
        <dbReference type="PROSITE" id="PS50112"/>
    </source>
</evidence>
<keyword evidence="7" id="KW-0175">Coiled coil</keyword>
<keyword evidence="5" id="KW-0902">Two-component regulatory system</keyword>
<gene>
    <name evidence="11" type="ORF">EDC14_101359</name>
</gene>
<evidence type="ECO:0000256" key="7">
    <source>
        <dbReference type="SAM" id="Coils"/>
    </source>
</evidence>
<dbReference type="CDD" id="cd00130">
    <property type="entry name" value="PAS"/>
    <property type="match status" value="1"/>
</dbReference>
<proteinExistence type="predicted"/>
<dbReference type="SUPFAM" id="SSF55874">
    <property type="entry name" value="ATPase domain of HSP90 chaperone/DNA topoisomerase II/histidine kinase"/>
    <property type="match status" value="1"/>
</dbReference>
<evidence type="ECO:0000256" key="1">
    <source>
        <dbReference type="ARBA" id="ARBA00000085"/>
    </source>
</evidence>
<dbReference type="InterPro" id="IPR036890">
    <property type="entry name" value="HATPase_C_sf"/>
</dbReference>
<keyword evidence="4" id="KW-0418">Kinase</keyword>
<dbReference type="Gene3D" id="3.30.565.10">
    <property type="entry name" value="Histidine kinase-like ATPase, C-terminal domain"/>
    <property type="match status" value="1"/>
</dbReference>
<keyword evidence="12" id="KW-1185">Reference proteome</keyword>
<dbReference type="InterPro" id="IPR035965">
    <property type="entry name" value="PAS-like_dom_sf"/>
</dbReference>
<dbReference type="CDD" id="cd17546">
    <property type="entry name" value="REC_hyHK_CKI1_RcsC-like"/>
    <property type="match status" value="1"/>
</dbReference>
<dbReference type="OrthoDB" id="9790669at2"/>
<dbReference type="InterPro" id="IPR011006">
    <property type="entry name" value="CheY-like_superfamily"/>
</dbReference>
<evidence type="ECO:0000259" key="9">
    <source>
        <dbReference type="PROSITE" id="PS50110"/>
    </source>
</evidence>
<comment type="caution">
    <text evidence="11">The sequence shown here is derived from an EMBL/GenBank/DDBJ whole genome shotgun (WGS) entry which is preliminary data.</text>
</comment>
<dbReference type="InterPro" id="IPR003594">
    <property type="entry name" value="HATPase_dom"/>
</dbReference>
<keyword evidence="3 6" id="KW-0597">Phosphoprotein</keyword>
<dbReference type="CDD" id="cd00082">
    <property type="entry name" value="HisKA"/>
    <property type="match status" value="1"/>
</dbReference>
<sequence>MDDLNRTKQDLLQELVALRQENEALQKERSQLRDLQERFHFLQVLLDTIPSPFFYKDRAGRYLGCNVGLEKYLGRSRDQIIGKTSAEIYPPENAAQYRRHDLELLQTGGTRTDEDRVGFLPDGREHHVLIKKACYRGKNGEIGGVVGVIAEVNGYPKATDAAENLGRAGSQFLANISQEIRAPLTGIVSLTDLLLRTDLSGAQREYLTLIQQAALTLRQLIHDILDLNKPEKDAADLEIAPFDLYVTIMNGIKIADMAAGNKGLHLLYSIDSSIPQRVRGDKLRLQQILSNILNHAIQCTERGSISVTVTRQGESKGITAVRFRIADTGSGIPPEKLAALFESSRRAEEPDDEGTGLGLAIAKHFIERMGGDLQVQSEVDKGSCFVFTIAFPGAGVPPETGERESSIAQGMARPREAFRILVAEDYEANQIVMGEILKFKGYQYTVVANGIEALKELERNRYDLVLMDVQMPGMSGLEATARLRLGEQGTGRRLPVIGLTGYAMTEDEERCRAAGMDGYLAKPISVKELYDLLDHFLK</sequence>
<evidence type="ECO:0000256" key="2">
    <source>
        <dbReference type="ARBA" id="ARBA00012438"/>
    </source>
</evidence>
<dbReference type="Proteomes" id="UP000295008">
    <property type="component" value="Unassembled WGS sequence"/>
</dbReference>
<dbReference type="SUPFAM" id="SSF52172">
    <property type="entry name" value="CheY-like"/>
    <property type="match status" value="1"/>
</dbReference>
<dbReference type="InterPro" id="IPR003661">
    <property type="entry name" value="HisK_dim/P_dom"/>
</dbReference>
<dbReference type="SMART" id="SM00387">
    <property type="entry name" value="HATPase_c"/>
    <property type="match status" value="1"/>
</dbReference>
<reference evidence="11 12" key="1">
    <citation type="submission" date="2019-03" db="EMBL/GenBank/DDBJ databases">
        <title>Genomic Encyclopedia of Type Strains, Phase IV (KMG-IV): sequencing the most valuable type-strain genomes for metagenomic binning, comparative biology and taxonomic classification.</title>
        <authorList>
            <person name="Goeker M."/>
        </authorList>
    </citation>
    <scope>NUCLEOTIDE SEQUENCE [LARGE SCALE GENOMIC DNA]</scope>
    <source>
        <strain evidence="11 12">LX-B</strain>
    </source>
</reference>